<keyword evidence="7" id="KW-1185">Reference proteome</keyword>
<dbReference type="GO" id="GO:0016887">
    <property type="term" value="F:ATP hydrolysis activity"/>
    <property type="evidence" value="ECO:0007669"/>
    <property type="project" value="InterPro"/>
</dbReference>
<keyword evidence="3 5" id="KW-0067">ATP-binding</keyword>
<dbReference type="Pfam" id="PF00183">
    <property type="entry name" value="HSP90"/>
    <property type="match status" value="1"/>
</dbReference>
<feature type="binding site" evidence="5">
    <location>
        <position position="152"/>
    </location>
    <ligand>
        <name>ATP</name>
        <dbReference type="ChEBI" id="CHEBI:30616"/>
    </ligand>
</feature>
<dbReference type="Pfam" id="PF13589">
    <property type="entry name" value="HATPase_c_3"/>
    <property type="match status" value="1"/>
</dbReference>
<evidence type="ECO:0000313" key="6">
    <source>
        <dbReference type="EMBL" id="TWP46456.1"/>
    </source>
</evidence>
<keyword evidence="2 5" id="KW-0547">Nucleotide-binding</keyword>
<evidence type="ECO:0000256" key="4">
    <source>
        <dbReference type="ARBA" id="ARBA00023186"/>
    </source>
</evidence>
<comment type="caution">
    <text evidence="6">The sequence shown here is derived from an EMBL/GenBank/DDBJ whole genome shotgun (WGS) entry which is preliminary data.</text>
</comment>
<gene>
    <name evidence="6" type="ORF">FKR81_35405</name>
</gene>
<proteinExistence type="inferred from homology"/>
<dbReference type="NCBIfam" id="NF010683">
    <property type="entry name" value="PRK14083.1"/>
    <property type="match status" value="1"/>
</dbReference>
<dbReference type="Gene3D" id="3.30.565.10">
    <property type="entry name" value="Histidine kinase-like ATPase, C-terminal domain"/>
    <property type="match status" value="1"/>
</dbReference>
<dbReference type="GO" id="GO:0140662">
    <property type="term" value="F:ATP-dependent protein folding chaperone"/>
    <property type="evidence" value="ECO:0007669"/>
    <property type="project" value="InterPro"/>
</dbReference>
<dbReference type="Gene3D" id="3.30.230.80">
    <property type="match status" value="1"/>
</dbReference>
<reference evidence="6 7" key="1">
    <citation type="submission" date="2019-07" db="EMBL/GenBank/DDBJ databases">
        <title>Lentzea xizangensis sp. nov., isolated from Qinghai-Tibetan Plateau Soils.</title>
        <authorList>
            <person name="Huang J."/>
        </authorList>
    </citation>
    <scope>NUCLEOTIDE SEQUENCE [LARGE SCALE GENOMIC DNA]</scope>
    <source>
        <strain evidence="6 7">FXJ1.1311</strain>
    </source>
</reference>
<dbReference type="GO" id="GO:0005524">
    <property type="term" value="F:ATP binding"/>
    <property type="evidence" value="ECO:0007669"/>
    <property type="project" value="UniProtKB-KW"/>
</dbReference>
<feature type="binding site" evidence="5">
    <location>
        <position position="34"/>
    </location>
    <ligand>
        <name>ATP</name>
        <dbReference type="ChEBI" id="CHEBI:30616"/>
    </ligand>
</feature>
<evidence type="ECO:0000256" key="2">
    <source>
        <dbReference type="ARBA" id="ARBA00022741"/>
    </source>
</evidence>
<evidence type="ECO:0000256" key="1">
    <source>
        <dbReference type="ARBA" id="ARBA00008239"/>
    </source>
</evidence>
<dbReference type="OrthoDB" id="9802640at2"/>
<keyword evidence="4" id="KW-0143">Chaperone</keyword>
<feature type="binding site" evidence="5">
    <location>
        <position position="65"/>
    </location>
    <ligand>
        <name>ATP</name>
        <dbReference type="ChEBI" id="CHEBI:30616"/>
    </ligand>
</feature>
<dbReference type="InterPro" id="IPR036890">
    <property type="entry name" value="HATPase_C_sf"/>
</dbReference>
<evidence type="ECO:0000313" key="7">
    <source>
        <dbReference type="Proteomes" id="UP000316639"/>
    </source>
</evidence>
<dbReference type="PIRSF" id="PIRSF002583">
    <property type="entry name" value="Hsp90"/>
    <property type="match status" value="1"/>
</dbReference>
<dbReference type="SUPFAM" id="SSF54211">
    <property type="entry name" value="Ribosomal protein S5 domain 2-like"/>
    <property type="match status" value="1"/>
</dbReference>
<accession>A0A563EIL3</accession>
<dbReference type="PANTHER" id="PTHR11528">
    <property type="entry name" value="HEAT SHOCK PROTEIN 90 FAMILY MEMBER"/>
    <property type="match status" value="1"/>
</dbReference>
<dbReference type="InterPro" id="IPR020568">
    <property type="entry name" value="Ribosomal_Su5_D2-typ_SF"/>
</dbReference>
<protein>
    <submittedName>
        <fullName evidence="6">HSP90 family protein</fullName>
    </submittedName>
</protein>
<evidence type="ECO:0000256" key="3">
    <source>
        <dbReference type="ARBA" id="ARBA00022840"/>
    </source>
</evidence>
<evidence type="ECO:0000256" key="5">
    <source>
        <dbReference type="PIRSR" id="PIRSR002583-1"/>
    </source>
</evidence>
<name>A0A563EIL3_9PSEU</name>
<dbReference type="AlphaFoldDB" id="A0A563EIL3"/>
<dbReference type="Proteomes" id="UP000316639">
    <property type="component" value="Unassembled WGS sequence"/>
</dbReference>
<dbReference type="InterPro" id="IPR001404">
    <property type="entry name" value="Hsp90_fam"/>
</dbReference>
<dbReference type="RefSeq" id="WP_146358587.1">
    <property type="nucleotide sequence ID" value="NZ_VOBR01000032.1"/>
</dbReference>
<sequence length="577" mass="63375">MGHTFRVDLRGIIDLLSHHLYSSPRVYVRELLQNAVDAITARRELDPGAPADVEITFGETLRITDTGIGLTETEVHELLSVLGRTSKRDELGFAREGFLGQFGVGMLSCFLVASRITLVTRSARGGAPVRWSADAEGNYSVSVLSEEVPVGTSIELTPARGAEHWLEADIVRPLVSEYGDLLPARISVAGSVVTTGTLPWEDDEQDLIAYGERALGFKAFEAVPIEVPAVGLTGVAFVLPAGVHPGTRQTHKVYLKRMLVGDNVEGLLPDWAYFVRCVVDVTALRPTASRESLYQDETLLAVREELGDQVRDWLIRLDATEPRRAGQLLEAHHLGIKSLARVDDDMLRLVERWLPFETTDGPMPLKQFQRKHGTVLYIPDVDEYHQLAPVAAAQGLGLVNAGYAYDVELLDRLGPSAARRAAPSELLAALGDPEPEFLAALRSRLVMGAGALERHDCDAVPRDFDPVSLPALLISNAEQQRRKDTSEVGAEADPLWAELLSQLMSEESGRSEQLVLNCRNPLVQRLARLTDPALVELTLESLYVHAVLQARRPMRPKDTAALNRSFLELLDRAVGGR</sequence>
<dbReference type="EMBL" id="VOBR01000032">
    <property type="protein sequence ID" value="TWP46456.1"/>
    <property type="molecule type" value="Genomic_DNA"/>
</dbReference>
<dbReference type="GO" id="GO:0051082">
    <property type="term" value="F:unfolded protein binding"/>
    <property type="evidence" value="ECO:0007669"/>
    <property type="project" value="InterPro"/>
</dbReference>
<feature type="binding site" evidence="5">
    <location>
        <position position="30"/>
    </location>
    <ligand>
        <name>ATP</name>
        <dbReference type="ChEBI" id="CHEBI:30616"/>
    </ligand>
</feature>
<dbReference type="SUPFAM" id="SSF55874">
    <property type="entry name" value="ATPase domain of HSP90 chaperone/DNA topoisomerase II/histidine kinase"/>
    <property type="match status" value="1"/>
</dbReference>
<comment type="similarity">
    <text evidence="1">Belongs to the heat shock protein 90 family.</text>
</comment>
<organism evidence="6 7">
    <name type="scientific">Lentzea tibetensis</name>
    <dbReference type="NCBI Taxonomy" id="2591470"/>
    <lineage>
        <taxon>Bacteria</taxon>
        <taxon>Bacillati</taxon>
        <taxon>Actinomycetota</taxon>
        <taxon>Actinomycetes</taxon>
        <taxon>Pseudonocardiales</taxon>
        <taxon>Pseudonocardiaceae</taxon>
        <taxon>Lentzea</taxon>
    </lineage>
</organism>